<organism evidence="1 2">
    <name type="scientific">Ameca splendens</name>
    <dbReference type="NCBI Taxonomy" id="208324"/>
    <lineage>
        <taxon>Eukaryota</taxon>
        <taxon>Metazoa</taxon>
        <taxon>Chordata</taxon>
        <taxon>Craniata</taxon>
        <taxon>Vertebrata</taxon>
        <taxon>Euteleostomi</taxon>
        <taxon>Actinopterygii</taxon>
        <taxon>Neopterygii</taxon>
        <taxon>Teleostei</taxon>
        <taxon>Neoteleostei</taxon>
        <taxon>Acanthomorphata</taxon>
        <taxon>Ovalentaria</taxon>
        <taxon>Atherinomorphae</taxon>
        <taxon>Cyprinodontiformes</taxon>
        <taxon>Goodeidae</taxon>
        <taxon>Ameca</taxon>
    </lineage>
</organism>
<dbReference type="Proteomes" id="UP001469553">
    <property type="component" value="Unassembled WGS sequence"/>
</dbReference>
<gene>
    <name evidence="1" type="ORF">AMECASPLE_024975</name>
</gene>
<accession>A0ABV0ZDR2</accession>
<evidence type="ECO:0000313" key="1">
    <source>
        <dbReference type="EMBL" id="MEQ2304240.1"/>
    </source>
</evidence>
<sequence length="114" mass="12634">MLWCKNIMEVSSKLCSAKSFAAQPQSSSTLYYVHPHLASSVRWLTPQQLVIQLSSITSLPLSSLQLHNYPYLNCLCTVVAGAKYKHKFFSGAREAAANNSANILNFQIIKLVVC</sequence>
<reference evidence="1 2" key="1">
    <citation type="submission" date="2021-06" db="EMBL/GenBank/DDBJ databases">
        <authorList>
            <person name="Palmer J.M."/>
        </authorList>
    </citation>
    <scope>NUCLEOTIDE SEQUENCE [LARGE SCALE GENOMIC DNA]</scope>
    <source>
        <strain evidence="1 2">AS_MEX2019</strain>
        <tissue evidence="1">Muscle</tissue>
    </source>
</reference>
<proteinExistence type="predicted"/>
<evidence type="ECO:0000313" key="2">
    <source>
        <dbReference type="Proteomes" id="UP001469553"/>
    </source>
</evidence>
<protein>
    <submittedName>
        <fullName evidence="1">Uncharacterized protein</fullName>
    </submittedName>
</protein>
<keyword evidence="2" id="KW-1185">Reference proteome</keyword>
<name>A0ABV0ZDR2_9TELE</name>
<comment type="caution">
    <text evidence="1">The sequence shown here is derived from an EMBL/GenBank/DDBJ whole genome shotgun (WGS) entry which is preliminary data.</text>
</comment>
<dbReference type="EMBL" id="JAHRIP010058853">
    <property type="protein sequence ID" value="MEQ2304240.1"/>
    <property type="molecule type" value="Genomic_DNA"/>
</dbReference>